<evidence type="ECO:0000256" key="1">
    <source>
        <dbReference type="ARBA" id="ARBA00011900"/>
    </source>
</evidence>
<evidence type="ECO:0000256" key="5">
    <source>
        <dbReference type="ARBA" id="ARBA00022747"/>
    </source>
</evidence>
<accession>A0A4R8EZW8</accession>
<dbReference type="GO" id="GO:0009007">
    <property type="term" value="F:site-specific DNA-methyltransferase (adenine-specific) activity"/>
    <property type="evidence" value="ECO:0007669"/>
    <property type="project" value="UniProtKB-EC"/>
</dbReference>
<evidence type="ECO:0000259" key="8">
    <source>
        <dbReference type="Pfam" id="PF07669"/>
    </source>
</evidence>
<dbReference type="RefSeq" id="WP_103876940.1">
    <property type="nucleotide sequence ID" value="NZ_SODZ01000003.1"/>
</dbReference>
<evidence type="ECO:0000259" key="9">
    <source>
        <dbReference type="Pfam" id="PF12950"/>
    </source>
</evidence>
<evidence type="ECO:0000256" key="2">
    <source>
        <dbReference type="ARBA" id="ARBA00022603"/>
    </source>
</evidence>
<dbReference type="Pfam" id="PF07669">
    <property type="entry name" value="Eco57I"/>
    <property type="match status" value="1"/>
</dbReference>
<keyword evidence="11" id="KW-1185">Reference proteome</keyword>
<dbReference type="SUPFAM" id="SSF53335">
    <property type="entry name" value="S-adenosyl-L-methionine-dependent methyltransferases"/>
    <property type="match status" value="1"/>
</dbReference>
<keyword evidence="6" id="KW-0238">DNA-binding</keyword>
<dbReference type="PANTHER" id="PTHR33841:SF1">
    <property type="entry name" value="DNA METHYLTRANSFERASE A"/>
    <property type="match status" value="1"/>
</dbReference>
<dbReference type="InterPro" id="IPR002052">
    <property type="entry name" value="DNA_methylase_N6_adenine_CS"/>
</dbReference>
<dbReference type="GO" id="GO:0003677">
    <property type="term" value="F:DNA binding"/>
    <property type="evidence" value="ECO:0007669"/>
    <property type="project" value="UniProtKB-KW"/>
</dbReference>
<evidence type="ECO:0000313" key="10">
    <source>
        <dbReference type="EMBL" id="TDX16405.1"/>
    </source>
</evidence>
<dbReference type="Gene3D" id="3.40.50.150">
    <property type="entry name" value="Vaccinia Virus protein VP39"/>
    <property type="match status" value="1"/>
</dbReference>
<keyword evidence="5" id="KW-0680">Restriction system</keyword>
<dbReference type="EC" id="2.1.1.72" evidence="1"/>
<evidence type="ECO:0000256" key="6">
    <source>
        <dbReference type="ARBA" id="ARBA00023125"/>
    </source>
</evidence>
<organism evidence="10 11">
    <name type="scientific">Petrotoga sibirica</name>
    <dbReference type="NCBI Taxonomy" id="156202"/>
    <lineage>
        <taxon>Bacteria</taxon>
        <taxon>Thermotogati</taxon>
        <taxon>Thermotogota</taxon>
        <taxon>Thermotogae</taxon>
        <taxon>Petrotogales</taxon>
        <taxon>Petrotogaceae</taxon>
        <taxon>Petrotoga</taxon>
    </lineage>
</organism>
<dbReference type="PROSITE" id="PS00092">
    <property type="entry name" value="N6_MTASE"/>
    <property type="match status" value="1"/>
</dbReference>
<evidence type="ECO:0000256" key="3">
    <source>
        <dbReference type="ARBA" id="ARBA00022679"/>
    </source>
</evidence>
<dbReference type="Pfam" id="PF12950">
    <property type="entry name" value="TaqI_C"/>
    <property type="match status" value="1"/>
</dbReference>
<reference evidence="10 11" key="1">
    <citation type="submission" date="2019-03" db="EMBL/GenBank/DDBJ databases">
        <title>Genomic Encyclopedia of Type Strains, Phase IV (KMG-IV): sequencing the most valuable type-strain genomes for metagenomic binning, comparative biology and taxonomic classification.</title>
        <authorList>
            <person name="Goeker M."/>
        </authorList>
    </citation>
    <scope>NUCLEOTIDE SEQUENCE [LARGE SCALE GENOMIC DNA]</scope>
    <source>
        <strain evidence="10 11">DSM 13575</strain>
    </source>
</reference>
<comment type="catalytic activity">
    <reaction evidence="7">
        <text>a 2'-deoxyadenosine in DNA + S-adenosyl-L-methionine = an N(6)-methyl-2'-deoxyadenosine in DNA + S-adenosyl-L-homocysteine + H(+)</text>
        <dbReference type="Rhea" id="RHEA:15197"/>
        <dbReference type="Rhea" id="RHEA-COMP:12418"/>
        <dbReference type="Rhea" id="RHEA-COMP:12419"/>
        <dbReference type="ChEBI" id="CHEBI:15378"/>
        <dbReference type="ChEBI" id="CHEBI:57856"/>
        <dbReference type="ChEBI" id="CHEBI:59789"/>
        <dbReference type="ChEBI" id="CHEBI:90615"/>
        <dbReference type="ChEBI" id="CHEBI:90616"/>
        <dbReference type="EC" id="2.1.1.72"/>
    </reaction>
</comment>
<comment type="caution">
    <text evidence="10">The sequence shown here is derived from an EMBL/GenBank/DDBJ whole genome shotgun (WGS) entry which is preliminary data.</text>
</comment>
<evidence type="ECO:0000313" key="11">
    <source>
        <dbReference type="Proteomes" id="UP000294817"/>
    </source>
</evidence>
<dbReference type="AlphaFoldDB" id="A0A4R8EZW8"/>
<feature type="domain" description="TaqI-like C-terminal specificity" evidence="9">
    <location>
        <begin position="898"/>
        <end position="1060"/>
    </location>
</feature>
<dbReference type="GO" id="GO:0032259">
    <property type="term" value="P:methylation"/>
    <property type="evidence" value="ECO:0007669"/>
    <property type="project" value="UniProtKB-KW"/>
</dbReference>
<dbReference type="InterPro" id="IPR011639">
    <property type="entry name" value="MethylTrfase_TaqI-like_dom"/>
</dbReference>
<evidence type="ECO:0000256" key="7">
    <source>
        <dbReference type="ARBA" id="ARBA00047942"/>
    </source>
</evidence>
<proteinExistence type="predicted"/>
<dbReference type="InterPro" id="IPR025931">
    <property type="entry name" value="TaqI_C"/>
</dbReference>
<dbReference type="InterPro" id="IPR029063">
    <property type="entry name" value="SAM-dependent_MTases_sf"/>
</dbReference>
<dbReference type="GO" id="GO:0009307">
    <property type="term" value="P:DNA restriction-modification system"/>
    <property type="evidence" value="ECO:0007669"/>
    <property type="project" value="UniProtKB-KW"/>
</dbReference>
<evidence type="ECO:0000256" key="4">
    <source>
        <dbReference type="ARBA" id="ARBA00022691"/>
    </source>
</evidence>
<dbReference type="PRINTS" id="PR00507">
    <property type="entry name" value="N12N6MTFRASE"/>
</dbReference>
<feature type="domain" description="Type II methyltransferase M.TaqI-like" evidence="8">
    <location>
        <begin position="565"/>
        <end position="770"/>
    </location>
</feature>
<gene>
    <name evidence="10" type="ORF">C8D74_10382</name>
</gene>
<keyword evidence="3" id="KW-0808">Transferase</keyword>
<keyword evidence="4" id="KW-0949">S-adenosyl-L-methionine</keyword>
<dbReference type="Proteomes" id="UP000294817">
    <property type="component" value="Unassembled WGS sequence"/>
</dbReference>
<dbReference type="EMBL" id="SODZ01000003">
    <property type="protein sequence ID" value="TDX16405.1"/>
    <property type="molecule type" value="Genomic_DNA"/>
</dbReference>
<protein>
    <recommendedName>
        <fullName evidence="1">site-specific DNA-methyltransferase (adenine-specific)</fullName>
        <ecNumber evidence="1">2.1.1.72</ecNumber>
    </recommendedName>
</protein>
<sequence>MNKEQARNLVVKIFENPFNKDNFSLFLKNLLKSFEEKPFVYRGSYISHAFEPYISSLERIGKYSYDGKEIDLLIVQLKKETSLERARAMQRNFIAWYLKGSRGGKLKDAALVAFVSPENQDWRFSLVKMDYSFDLKIPGKVKAKEEFTPAKRWSFLVGKNENSHTAQSRFIPILMNDEYKPTLEDLEEAFNVEIVTDEFFQKYRDLFIRTKLELDKIVEQNPEVKQEFQTKNISTVDFTKKLLSQITFLYFLQKKGWFGVKKGQPWGTGQKDFMRKLFNKEFGDYQNFYNDILEPLFFEALRTDRSDADHYFSRFDCKLPFLNGGLFDPINNYNWVEIDIMIPDNLFSNSDKTKEVDQGDGILDIFDRFNFTVNEEEPLEKEVALDPELLGKIYEKLNAIREDNFDEYVKVLKSGKRSLETKFNKEYGVYYTPREIVHYMCQESLISYLETEMHGKVLRKALEKFVEKADSVTEIEAIALEKEERIQAGDQKTTRYETQIPEIIRRNAKELDQLLANIKVLDPSVGSGAFPIGMMHEIVKMRKLLSIYLDKEEKTYNFKRSCIENSLYGVDIDNGAVEICKLRFWLSMIVDEEEFHNIKPLPNLDYKVVRGDSLLKIEKKLLNFKLFEDLEKTKPLLFSETSPTKKQDYKNQIDELFSKITNGNTEFDIEVYFSEVFHQKGGFDVVVANPPYIQLQNEGGKLAKLYEKLNYETFDRKGDIYVLFYERGIQLLKEKGLLCFITSNKWMRAGYGEKLRNFFSRYNPQILIDLGPGIFETATVDTNILLIQKKSNEKNLKAVTLQSENNEPINITEQLKSRGVTLTNLSKDAWFIGSAAEQKLKEKIEGIGKPLKEWDVKIYRGVLTGLNEAFIIDSQKREEILNNCKDEEERRRTEAVIKPILRGRDIKRYYYEWAGLWVIGTFPALRLNIDDYPSLKKYFLDHFDIRQLEQSGKKYPELGFNARKKTSNKWFETQDQIAYYHEFEKEKVVWQRITQEPTFCLVGSNIFTLDSMAFFTGNNLKYIMAILNSKLIYKYVEMIVHQYGFTGFRLSNQYVEIMPIPPITPSNQSIVQQIEELVDKIISAKKENPLADTSQWEQDIDRLVYSLYGLTEEEIEIVEKYVYLKNNK</sequence>
<dbReference type="PANTHER" id="PTHR33841">
    <property type="entry name" value="DNA METHYLTRANSFERASE YEEA-RELATED"/>
    <property type="match status" value="1"/>
</dbReference>
<dbReference type="InterPro" id="IPR050953">
    <property type="entry name" value="N4_N6_ade-DNA_methylase"/>
</dbReference>
<keyword evidence="2 10" id="KW-0489">Methyltransferase</keyword>
<name>A0A4R8EZW8_9BACT</name>